<evidence type="ECO:0000313" key="1">
    <source>
        <dbReference type="Proteomes" id="UP000189703"/>
    </source>
</evidence>
<protein>
    <submittedName>
        <fullName evidence="2">UPF0481 protein At3g47200-like</fullName>
    </submittedName>
</protein>
<name>A0A1U8ACD0_NELNU</name>
<dbReference type="AlphaFoldDB" id="A0A1U8ACD0"/>
<dbReference type="KEGG" id="nnu:104599123"/>
<gene>
    <name evidence="2" type="primary">LOC104599123</name>
</gene>
<accession>A0A1U8ACD0</accession>
<dbReference type="PANTHER" id="PTHR31170">
    <property type="entry name" value="BNAC04G53230D PROTEIN"/>
    <property type="match status" value="1"/>
</dbReference>
<dbReference type="RefSeq" id="XP_010259809.1">
    <property type="nucleotide sequence ID" value="XM_010261507.2"/>
</dbReference>
<dbReference type="OrthoDB" id="658695at2759"/>
<dbReference type="Proteomes" id="UP000189703">
    <property type="component" value="Unplaced"/>
</dbReference>
<keyword evidence="1" id="KW-1185">Reference proteome</keyword>
<proteinExistence type="predicted"/>
<evidence type="ECO:0000313" key="2">
    <source>
        <dbReference type="RefSeq" id="XP_010259809.1"/>
    </source>
</evidence>
<dbReference type="OMA" id="ESAFYCD"/>
<sequence length="448" mass="52144">MADCNHTPEATNVKQHHISLVVADIERMLRGPESEQHQFSSERCIFRVPKNLRRLKEVACTPKLVSIGPFFHEDESLKGSEEHKLRYLKDFLGRSTKTKGIKDCVEAIAELEDRARRCYAEGIPLDSEKFVKMMLLDGCFIVEFLLRYGSVRYRQEDDPILNTIWMLDIMSDMVLLENQLPFFVLDKIFELLEDVPADQSQFLDLAISAFSCLWPNVVPRKKERCEVKHLLDLVREFFVLSSTDRSKSNSHLDKQLQRFPSARKLFDAGIALRSVRNKRWLSISFDNGVLRIPRITIDDMTKSLIQSLVAFEKYYHGDSFQTHIADYVMLMDRLIVSPEDVQVLENFGIIRNTAGDSRSIVNFFNAIGKEVNSFCMGLHFQDLCRDVNEYNWRSRCKYVALAYHQTHLQKWILILRREYFNTPWAFISFLAAGMLLVLTILQTVYTMN</sequence>
<dbReference type="InterPro" id="IPR004158">
    <property type="entry name" value="DUF247_pln"/>
</dbReference>
<dbReference type="GeneID" id="104599123"/>
<reference evidence="2" key="1">
    <citation type="submission" date="2025-08" db="UniProtKB">
        <authorList>
            <consortium name="RefSeq"/>
        </authorList>
    </citation>
    <scope>IDENTIFICATION</scope>
</reference>
<organism evidence="1 2">
    <name type="scientific">Nelumbo nucifera</name>
    <name type="common">Sacred lotus</name>
    <dbReference type="NCBI Taxonomy" id="4432"/>
    <lineage>
        <taxon>Eukaryota</taxon>
        <taxon>Viridiplantae</taxon>
        <taxon>Streptophyta</taxon>
        <taxon>Embryophyta</taxon>
        <taxon>Tracheophyta</taxon>
        <taxon>Spermatophyta</taxon>
        <taxon>Magnoliopsida</taxon>
        <taxon>Proteales</taxon>
        <taxon>Nelumbonaceae</taxon>
        <taxon>Nelumbo</taxon>
    </lineage>
</organism>
<dbReference type="PANTHER" id="PTHR31170:SF25">
    <property type="entry name" value="BNAA09G04570D PROTEIN"/>
    <property type="match status" value="1"/>
</dbReference>
<dbReference type="Pfam" id="PF03140">
    <property type="entry name" value="DUF247"/>
    <property type="match status" value="1"/>
</dbReference>